<sequence length="508" mass="58075">MHGTTVEQGAGLLDHPMHTSDDDFDPRQLVVRGAAQMLSFFEYAKSSPRQLLARFLWFLVPSFLQGRSAGSPKAKLGPTAYLDGLRGAAALGVFFCHHTYEAYNPDVGWGCGGGYYGFLRLPILRLTHSGRASVALFFVISGYALSYKPVGMIRSRNMLGFGPAMSSMVFRRALRLYLPTVVSTALIVVFLRLGLYEPTRDFSMDHTYFRHMLIPHKDRFDSGLEQWMDWANNVLYSLVLFNWDKQDGLNAYDGFLWTIPIEYRCSLYLFLVYIGTSRLKTRYRIMSLMLITYITYRKARWDFLLFLYGLACVEWDYARGAHAHMSTSALPPSEKGPTNGSRRLLRVIAWNMLSVLALYLLSQPPSRSSETPGWKTLGSMIPEWWEGKLRDRYWQGFGAGLFVLSMGHSAFWQRVFNADAMQYLGKISYSLYLVHGRVSRGLQYTLLKFVFEYLTGTEGDDYYRGFWIGSCITIPAVICCADVFWRAVDIPIVKFSRWFETKLVAKNA</sequence>
<feature type="domain" description="Acyltransferase 3" evidence="2">
    <location>
        <begin position="80"/>
        <end position="484"/>
    </location>
</feature>
<keyword evidence="3" id="KW-0012">Acyltransferase</keyword>
<evidence type="ECO:0000313" key="4">
    <source>
        <dbReference type="Proteomes" id="UP000717696"/>
    </source>
</evidence>
<evidence type="ECO:0000313" key="3">
    <source>
        <dbReference type="EMBL" id="KAH7159771.1"/>
    </source>
</evidence>
<feature type="transmembrane region" description="Helical" evidence="1">
    <location>
        <begin position="255"/>
        <end position="276"/>
    </location>
</feature>
<dbReference type="InterPro" id="IPR050879">
    <property type="entry name" value="Acyltransferase_3"/>
</dbReference>
<name>A0A9P9FDC7_9HYPO</name>
<accession>A0A9P9FDC7</accession>
<evidence type="ECO:0000256" key="1">
    <source>
        <dbReference type="SAM" id="Phobius"/>
    </source>
</evidence>
<reference evidence="3" key="1">
    <citation type="journal article" date="2021" name="Nat. Commun.">
        <title>Genetic determinants of endophytism in the Arabidopsis root mycobiome.</title>
        <authorList>
            <person name="Mesny F."/>
            <person name="Miyauchi S."/>
            <person name="Thiergart T."/>
            <person name="Pickel B."/>
            <person name="Atanasova L."/>
            <person name="Karlsson M."/>
            <person name="Huettel B."/>
            <person name="Barry K.W."/>
            <person name="Haridas S."/>
            <person name="Chen C."/>
            <person name="Bauer D."/>
            <person name="Andreopoulos W."/>
            <person name="Pangilinan J."/>
            <person name="LaButti K."/>
            <person name="Riley R."/>
            <person name="Lipzen A."/>
            <person name="Clum A."/>
            <person name="Drula E."/>
            <person name="Henrissat B."/>
            <person name="Kohler A."/>
            <person name="Grigoriev I.V."/>
            <person name="Martin F.M."/>
            <person name="Hacquard S."/>
        </authorList>
    </citation>
    <scope>NUCLEOTIDE SEQUENCE</scope>
    <source>
        <strain evidence="3">MPI-CAGE-AT-0021</strain>
    </source>
</reference>
<proteinExistence type="predicted"/>
<keyword evidence="1" id="KW-0472">Membrane</keyword>
<dbReference type="PANTHER" id="PTHR23028">
    <property type="entry name" value="ACETYLTRANSFERASE"/>
    <property type="match status" value="1"/>
</dbReference>
<dbReference type="InterPro" id="IPR002656">
    <property type="entry name" value="Acyl_transf_3_dom"/>
</dbReference>
<dbReference type="PANTHER" id="PTHR23028:SF134">
    <property type="entry name" value="PUTATIVE (AFU_ORTHOLOGUE AFUA_4G08520)-RELATED"/>
    <property type="match status" value="1"/>
</dbReference>
<dbReference type="EMBL" id="JAGMUU010000002">
    <property type="protein sequence ID" value="KAH7159771.1"/>
    <property type="molecule type" value="Genomic_DNA"/>
</dbReference>
<keyword evidence="1" id="KW-1133">Transmembrane helix</keyword>
<comment type="caution">
    <text evidence="3">The sequence shown here is derived from an EMBL/GenBank/DDBJ whole genome shotgun (WGS) entry which is preliminary data.</text>
</comment>
<feature type="transmembrane region" description="Helical" evidence="1">
    <location>
        <begin position="393"/>
        <end position="412"/>
    </location>
</feature>
<keyword evidence="3" id="KW-0808">Transferase</keyword>
<keyword evidence="4" id="KW-1185">Reference proteome</keyword>
<dbReference type="AlphaFoldDB" id="A0A9P9FDC7"/>
<feature type="transmembrane region" description="Helical" evidence="1">
    <location>
        <begin position="134"/>
        <end position="153"/>
    </location>
</feature>
<dbReference type="Proteomes" id="UP000717696">
    <property type="component" value="Unassembled WGS sequence"/>
</dbReference>
<dbReference type="GO" id="GO:0016747">
    <property type="term" value="F:acyltransferase activity, transferring groups other than amino-acyl groups"/>
    <property type="evidence" value="ECO:0007669"/>
    <property type="project" value="InterPro"/>
</dbReference>
<dbReference type="Pfam" id="PF01757">
    <property type="entry name" value="Acyl_transf_3"/>
    <property type="match status" value="1"/>
</dbReference>
<evidence type="ECO:0000259" key="2">
    <source>
        <dbReference type="Pfam" id="PF01757"/>
    </source>
</evidence>
<organism evidence="3 4">
    <name type="scientific">Dactylonectria estremocensis</name>
    <dbReference type="NCBI Taxonomy" id="1079267"/>
    <lineage>
        <taxon>Eukaryota</taxon>
        <taxon>Fungi</taxon>
        <taxon>Dikarya</taxon>
        <taxon>Ascomycota</taxon>
        <taxon>Pezizomycotina</taxon>
        <taxon>Sordariomycetes</taxon>
        <taxon>Hypocreomycetidae</taxon>
        <taxon>Hypocreales</taxon>
        <taxon>Nectriaceae</taxon>
        <taxon>Dactylonectria</taxon>
    </lineage>
</organism>
<gene>
    <name evidence="3" type="ORF">B0J13DRAFT_112825</name>
</gene>
<dbReference type="OrthoDB" id="5819582at2759"/>
<protein>
    <submittedName>
        <fullName evidence="3">Acyltransferase 3</fullName>
    </submittedName>
</protein>
<feature type="transmembrane region" description="Helical" evidence="1">
    <location>
        <begin position="174"/>
        <end position="195"/>
    </location>
</feature>
<keyword evidence="1" id="KW-0812">Transmembrane</keyword>